<sequence length="87" mass="9815">MSVNGGSENMQYYFSANYLAQEGILRHGDENKQRYGVTGKINAGLADWLKMGYSIRFTRTDLKILRTSVPMEVCFIIMSVAIGPSFR</sequence>
<dbReference type="AlphaFoldDB" id="A0A449HZF3"/>
<accession>A0A449HZF3</accession>
<keyword evidence="1" id="KW-0675">Receptor</keyword>
<dbReference type="Proteomes" id="UP000396835">
    <property type="component" value="Unassembled WGS sequence"/>
</dbReference>
<dbReference type="EMBL" id="CAACYH010000002">
    <property type="protein sequence ID" value="VFB12532.1"/>
    <property type="molecule type" value="Genomic_DNA"/>
</dbReference>
<evidence type="ECO:0000313" key="2">
    <source>
        <dbReference type="Proteomes" id="UP000396835"/>
    </source>
</evidence>
<gene>
    <name evidence="1" type="ORF">NCTC7812_00015</name>
</gene>
<protein>
    <submittedName>
        <fullName evidence="1">Outer membrane receptor for ferrienterochelin and colicins</fullName>
    </submittedName>
</protein>
<reference evidence="1 2" key="1">
    <citation type="submission" date="2019-02" db="EMBL/GenBank/DDBJ databases">
        <authorList>
            <consortium name="Pathogen Informatics"/>
        </authorList>
    </citation>
    <scope>NUCLEOTIDE SEQUENCE [LARGE SCALE GENOMIC DNA]</scope>
    <source>
        <strain evidence="1 2">3012STDY7078512</strain>
    </source>
</reference>
<name>A0A449HZF3_9BACE</name>
<organism evidence="1 2">
    <name type="scientific">Prevotella heparinolytica</name>
    <dbReference type="NCBI Taxonomy" id="28113"/>
    <lineage>
        <taxon>Bacteria</taxon>
        <taxon>Pseudomonadati</taxon>
        <taxon>Bacteroidota</taxon>
        <taxon>Bacteroidia</taxon>
        <taxon>Bacteroidales</taxon>
        <taxon>Bacteroidaceae</taxon>
        <taxon>Bacteroides</taxon>
    </lineage>
</organism>
<proteinExistence type="predicted"/>
<evidence type="ECO:0000313" key="1">
    <source>
        <dbReference type="EMBL" id="VFB12532.1"/>
    </source>
</evidence>
<dbReference type="SUPFAM" id="SSF56935">
    <property type="entry name" value="Porins"/>
    <property type="match status" value="1"/>
</dbReference>